<proteinExistence type="inferred from homology"/>
<evidence type="ECO:0000256" key="10">
    <source>
        <dbReference type="ARBA" id="ARBA00025631"/>
    </source>
</evidence>
<evidence type="ECO:0000256" key="6">
    <source>
        <dbReference type="ARBA" id="ARBA00022989"/>
    </source>
</evidence>
<feature type="compositionally biased region" description="Basic and acidic residues" evidence="11">
    <location>
        <begin position="207"/>
        <end position="222"/>
    </location>
</feature>
<comment type="similarity">
    <text evidence="3">Belongs to the TMEM237 family.</text>
</comment>
<feature type="region of interest" description="Disordered" evidence="11">
    <location>
        <begin position="207"/>
        <end position="242"/>
    </location>
</feature>
<keyword evidence="5" id="KW-0970">Cilium biogenesis/degradation</keyword>
<dbReference type="Pfam" id="PF15383">
    <property type="entry name" value="TMEM237"/>
    <property type="match status" value="2"/>
</dbReference>
<evidence type="ECO:0000256" key="1">
    <source>
        <dbReference type="ARBA" id="ARBA00004138"/>
    </source>
</evidence>
<evidence type="ECO:0000313" key="14">
    <source>
        <dbReference type="Proteomes" id="UP000050794"/>
    </source>
</evidence>
<comment type="subcellular location">
    <subcellularLocation>
        <location evidence="1">Cell projection</location>
        <location evidence="1">Cilium</location>
    </subcellularLocation>
    <subcellularLocation>
        <location evidence="2">Membrane</location>
        <topology evidence="2">Multi-pass membrane protein</topology>
    </subcellularLocation>
</comment>
<dbReference type="WBParaSite" id="TCNE_0000860501-mRNA-1">
    <property type="protein sequence ID" value="TCNE_0000860501-mRNA-1"/>
    <property type="gene ID" value="TCNE_0000860501"/>
</dbReference>
<dbReference type="PANTHER" id="PTHR28388">
    <property type="entry name" value="TRANSMEMBRANE PROTEIN 237"/>
    <property type="match status" value="1"/>
</dbReference>
<comment type="function">
    <text evidence="10">Component of the transition zone in primary cilia. Required for ciliogenesis.</text>
</comment>
<reference evidence="13 14" key="2">
    <citation type="submission" date="2018-11" db="EMBL/GenBank/DDBJ databases">
        <authorList>
            <consortium name="Pathogen Informatics"/>
        </authorList>
    </citation>
    <scope>NUCLEOTIDE SEQUENCE [LARGE SCALE GENOMIC DNA]</scope>
</reference>
<evidence type="ECO:0000256" key="7">
    <source>
        <dbReference type="ARBA" id="ARBA00023069"/>
    </source>
</evidence>
<evidence type="ECO:0000256" key="9">
    <source>
        <dbReference type="ARBA" id="ARBA00023273"/>
    </source>
</evidence>
<reference evidence="15" key="1">
    <citation type="submission" date="2016-06" db="UniProtKB">
        <authorList>
            <consortium name="WormBaseParasite"/>
        </authorList>
    </citation>
    <scope>IDENTIFICATION</scope>
</reference>
<dbReference type="EMBL" id="UYWY01019951">
    <property type="protein sequence ID" value="VDM39921.1"/>
    <property type="molecule type" value="Genomic_DNA"/>
</dbReference>
<evidence type="ECO:0000256" key="11">
    <source>
        <dbReference type="SAM" id="MobiDB-lite"/>
    </source>
</evidence>
<dbReference type="GO" id="GO:0035869">
    <property type="term" value="C:ciliary transition zone"/>
    <property type="evidence" value="ECO:0007669"/>
    <property type="project" value="TreeGrafter"/>
</dbReference>
<dbReference type="Proteomes" id="UP000050794">
    <property type="component" value="Unassembled WGS sequence"/>
</dbReference>
<dbReference type="PANTHER" id="PTHR28388:SF1">
    <property type="entry name" value="TRANSMEMBRANE PROTEIN 237"/>
    <property type="match status" value="1"/>
</dbReference>
<evidence type="ECO:0000256" key="4">
    <source>
        <dbReference type="ARBA" id="ARBA00022692"/>
    </source>
</evidence>
<evidence type="ECO:0000256" key="5">
    <source>
        <dbReference type="ARBA" id="ARBA00022794"/>
    </source>
</evidence>
<feature type="transmembrane region" description="Helical" evidence="12">
    <location>
        <begin position="357"/>
        <end position="378"/>
    </location>
</feature>
<keyword evidence="8 12" id="KW-0472">Membrane</keyword>
<evidence type="ECO:0000256" key="8">
    <source>
        <dbReference type="ARBA" id="ARBA00023136"/>
    </source>
</evidence>
<feature type="transmembrane region" description="Helical" evidence="12">
    <location>
        <begin position="401"/>
        <end position="422"/>
    </location>
</feature>
<keyword evidence="14" id="KW-1185">Reference proteome</keyword>
<dbReference type="GO" id="GO:0016020">
    <property type="term" value="C:membrane"/>
    <property type="evidence" value="ECO:0007669"/>
    <property type="project" value="UniProtKB-SubCell"/>
</dbReference>
<gene>
    <name evidence="13" type="ORF">TCNE_LOCUS8600</name>
</gene>
<evidence type="ECO:0000256" key="2">
    <source>
        <dbReference type="ARBA" id="ARBA00004141"/>
    </source>
</evidence>
<evidence type="ECO:0000313" key="15">
    <source>
        <dbReference type="WBParaSite" id="TCNE_0000860501-mRNA-1"/>
    </source>
</evidence>
<protein>
    <submittedName>
        <fullName evidence="15">Transmembrane protein</fullName>
    </submittedName>
</protein>
<dbReference type="GO" id="GO:0060271">
    <property type="term" value="P:cilium assembly"/>
    <property type="evidence" value="ECO:0007669"/>
    <property type="project" value="TreeGrafter"/>
</dbReference>
<keyword evidence="9" id="KW-0966">Cell projection</keyword>
<dbReference type="AlphaFoldDB" id="A0A183UJD5"/>
<feature type="transmembrane region" description="Helical" evidence="12">
    <location>
        <begin position="315"/>
        <end position="336"/>
    </location>
</feature>
<organism evidence="14 15">
    <name type="scientific">Toxocara canis</name>
    <name type="common">Canine roundworm</name>
    <dbReference type="NCBI Taxonomy" id="6265"/>
    <lineage>
        <taxon>Eukaryota</taxon>
        <taxon>Metazoa</taxon>
        <taxon>Ecdysozoa</taxon>
        <taxon>Nematoda</taxon>
        <taxon>Chromadorea</taxon>
        <taxon>Rhabditida</taxon>
        <taxon>Spirurina</taxon>
        <taxon>Ascaridomorpha</taxon>
        <taxon>Ascaridoidea</taxon>
        <taxon>Toxocaridae</taxon>
        <taxon>Toxocara</taxon>
    </lineage>
</organism>
<keyword evidence="4 12" id="KW-0812">Transmembrane</keyword>
<keyword evidence="6 12" id="KW-1133">Transmembrane helix</keyword>
<keyword evidence="7" id="KW-0969">Cilium</keyword>
<sequence length="453" mass="51665">MLLAHEWRQSVAAQSASCYDSRILSACFHCFPSAAAAAAAVRRPFAIGRSLSFRSGPVFLMGKYNPLRAKAKTHICKSEIHTTCITFSYASVLIDRRTKKHDMNTIKASEMTISPKEHKSEHGNMRSAAVEREEEKFPLLFSSQYFFAPMNSPMIPLVSHYKKPILMLHERLLGRFRMQIPHQLLDRQHHIVVHRMSMKRVALEKALSERQQKKFDKEKSDSNESQVNPTTSEHLQKSAANTVSQPVHDVFVQCNQSFRRTDRKRYEQMLKARKNEEEHVHNFESTEAALAVQTFFHNLSLICQGMDTLSKGYDWIAMPVHATFYVCFVISTVSALDRFETADGLVQSLKKLANPQCACLGILFWAAGLLVTLASTPYDECLSVPSAEHCQVEFFVKPPVIWRWLSAIRAGAALFGWFLLALSPNVNYLRELIRQSEDQLEINVRKEDQLEDS</sequence>
<evidence type="ECO:0000256" key="3">
    <source>
        <dbReference type="ARBA" id="ARBA00008783"/>
    </source>
</evidence>
<accession>A0A183UJD5</accession>
<name>A0A183UJD5_TOXCA</name>
<evidence type="ECO:0000313" key="13">
    <source>
        <dbReference type="EMBL" id="VDM39921.1"/>
    </source>
</evidence>
<evidence type="ECO:0000256" key="12">
    <source>
        <dbReference type="SAM" id="Phobius"/>
    </source>
</evidence>
<feature type="compositionally biased region" description="Polar residues" evidence="11">
    <location>
        <begin position="223"/>
        <end position="242"/>
    </location>
</feature>
<dbReference type="InterPro" id="IPR029409">
    <property type="entry name" value="TMEM237"/>
</dbReference>